<evidence type="ECO:0000256" key="2">
    <source>
        <dbReference type="ARBA" id="ARBA00022801"/>
    </source>
</evidence>
<dbReference type="Gene3D" id="2.60.120.260">
    <property type="entry name" value="Galactose-binding domain-like"/>
    <property type="match status" value="1"/>
</dbReference>
<dbReference type="PANTHER" id="PTHR22925">
    <property type="entry name" value="GLYCOSYL HYDROLASE 43 FAMILY MEMBER"/>
    <property type="match status" value="1"/>
</dbReference>
<dbReference type="Pfam" id="PF04616">
    <property type="entry name" value="Glyco_hydro_43"/>
    <property type="match status" value="1"/>
</dbReference>
<evidence type="ECO:0000313" key="6">
    <source>
        <dbReference type="Proteomes" id="UP000239711"/>
    </source>
</evidence>
<evidence type="ECO:0000256" key="3">
    <source>
        <dbReference type="ARBA" id="ARBA00023295"/>
    </source>
</evidence>
<accession>A0A2S9J6Q4</accession>
<dbReference type="RefSeq" id="WP_105715785.1">
    <property type="nucleotide sequence ID" value="NZ_PVBQ01000003.1"/>
</dbReference>
<dbReference type="CDD" id="cd18823">
    <property type="entry name" value="GH43_RcAra43A-like"/>
    <property type="match status" value="1"/>
</dbReference>
<dbReference type="EMBL" id="PVBQ01000003">
    <property type="protein sequence ID" value="PRD48465.1"/>
    <property type="molecule type" value="Genomic_DNA"/>
</dbReference>
<comment type="similarity">
    <text evidence="1 4">Belongs to the glycosyl hydrolase 43 family.</text>
</comment>
<proteinExistence type="inferred from homology"/>
<organism evidence="5 6">
    <name type="scientific">Sphingobacterium haloxyli</name>
    <dbReference type="NCBI Taxonomy" id="2100533"/>
    <lineage>
        <taxon>Bacteria</taxon>
        <taxon>Pseudomonadati</taxon>
        <taxon>Bacteroidota</taxon>
        <taxon>Sphingobacteriia</taxon>
        <taxon>Sphingobacteriales</taxon>
        <taxon>Sphingobacteriaceae</taxon>
        <taxon>Sphingobacterium</taxon>
    </lineage>
</organism>
<keyword evidence="3 4" id="KW-0326">Glycosidase</keyword>
<evidence type="ECO:0000313" key="5">
    <source>
        <dbReference type="EMBL" id="PRD48465.1"/>
    </source>
</evidence>
<keyword evidence="2 4" id="KW-0378">Hydrolase</keyword>
<dbReference type="PANTHER" id="PTHR22925:SF3">
    <property type="entry name" value="GLYCOSYL HYDROLASE FAMILY PROTEIN 43"/>
    <property type="match status" value="1"/>
</dbReference>
<gene>
    <name evidence="5" type="ORF">C5745_04475</name>
</gene>
<dbReference type="SUPFAM" id="SSF75005">
    <property type="entry name" value="Arabinanase/levansucrase/invertase"/>
    <property type="match status" value="1"/>
</dbReference>
<evidence type="ECO:0000256" key="4">
    <source>
        <dbReference type="RuleBase" id="RU361187"/>
    </source>
</evidence>
<dbReference type="AlphaFoldDB" id="A0A2S9J6Q4"/>
<evidence type="ECO:0000256" key="1">
    <source>
        <dbReference type="ARBA" id="ARBA00009865"/>
    </source>
</evidence>
<protein>
    <submittedName>
        <fullName evidence="5">Beta-xylosidase</fullName>
    </submittedName>
</protein>
<dbReference type="InterPro" id="IPR023296">
    <property type="entry name" value="Glyco_hydro_beta-prop_sf"/>
</dbReference>
<dbReference type="GO" id="GO:0005975">
    <property type="term" value="P:carbohydrate metabolic process"/>
    <property type="evidence" value="ECO:0007669"/>
    <property type="project" value="InterPro"/>
</dbReference>
<dbReference type="Gene3D" id="2.115.10.20">
    <property type="entry name" value="Glycosyl hydrolase domain, family 43"/>
    <property type="match status" value="1"/>
</dbReference>
<dbReference type="GO" id="GO:0004553">
    <property type="term" value="F:hydrolase activity, hydrolyzing O-glycosyl compounds"/>
    <property type="evidence" value="ECO:0007669"/>
    <property type="project" value="InterPro"/>
</dbReference>
<dbReference type="OrthoDB" id="273314at2"/>
<dbReference type="Proteomes" id="UP000239711">
    <property type="component" value="Unassembled WGS sequence"/>
</dbReference>
<reference evidence="5 6" key="1">
    <citation type="submission" date="2018-02" db="EMBL/GenBank/DDBJ databases">
        <title>The draft genome of Sphingobacterium sp. 5JN-11.</title>
        <authorList>
            <person name="Liu L."/>
            <person name="Li L."/>
            <person name="Liang L."/>
            <person name="Zhang X."/>
            <person name="Wang T."/>
        </authorList>
    </citation>
    <scope>NUCLEOTIDE SEQUENCE [LARGE SCALE GENOMIC DNA]</scope>
    <source>
        <strain evidence="5 6">5JN-11</strain>
    </source>
</reference>
<dbReference type="InterPro" id="IPR006710">
    <property type="entry name" value="Glyco_hydro_43"/>
</dbReference>
<keyword evidence="6" id="KW-1185">Reference proteome</keyword>
<sequence length="536" mass="60046">MRTLVKTLFISVLLSLILKTGKSQTDTASKGFLPITNDVFWDTKDGHPIYSQGGGIFRFKDPESGIEKYYWYGAQYKESASYRNDPSVTPPRDNFVSVTCYTSTDLVNWESKGDVLTRDEMDKHQHTRWAGRLGVAYIKDINKYALFIQHNAEVLVAVSDSPNGPFTWHQRINMKEMIGTSNTGDQTVFTDEDTGISYLVYSYGKGRHKIYISEIGVKDGKVGLLDCTQVYKGAGREGNCMFKYNGKYYLFASNLYGWDSSYAYYLVADNIRGPYTPTDEMLIVRGSEADYAHVTQTGFFVKVKGSKQETVIYCGDRWANFAGNGLGYNQWCPLSFDGDTPYFNSLSAWNLNPTTGEWTVGRGNNYVKNGSFEADRRRIPSPVKPVQEQLLGWATTIIEGTALSVSDSTSPSLNYFNTQQDRQSVIGEKSLQISDIVNFKRKIVQTIESSPYVDVEDGSYTLTAKIRNSDGFPRLEMYAESNGKIMKKSISRSNGAWTTITIDKIPVKNGRVDIGFVAEGNAGAFCYVDDISLVKN</sequence>
<comment type="caution">
    <text evidence="5">The sequence shown here is derived from an EMBL/GenBank/DDBJ whole genome shotgun (WGS) entry which is preliminary data.</text>
</comment>
<name>A0A2S9J6Q4_9SPHI</name>